<organism evidence="3 4">
    <name type="scientific">Vibrio algarum</name>
    <dbReference type="NCBI Taxonomy" id="3020714"/>
    <lineage>
        <taxon>Bacteria</taxon>
        <taxon>Pseudomonadati</taxon>
        <taxon>Pseudomonadota</taxon>
        <taxon>Gammaproteobacteria</taxon>
        <taxon>Vibrionales</taxon>
        <taxon>Vibrionaceae</taxon>
        <taxon>Vibrio</taxon>
    </lineage>
</organism>
<dbReference type="Proteomes" id="UP001210678">
    <property type="component" value="Unassembled WGS sequence"/>
</dbReference>
<reference evidence="3 4" key="1">
    <citation type="submission" date="2023-01" db="EMBL/GenBank/DDBJ databases">
        <title>Vibrio sp. KJ40-1 sp.nov, isolated from marine algae.</title>
        <authorList>
            <person name="Butt M."/>
            <person name="Kim J.M.J."/>
            <person name="Jeon C.O.C."/>
        </authorList>
    </citation>
    <scope>NUCLEOTIDE SEQUENCE [LARGE SCALE GENOMIC DNA]</scope>
    <source>
        <strain evidence="3 4">KJ40-1</strain>
    </source>
</reference>
<feature type="transmembrane region" description="Helical" evidence="1">
    <location>
        <begin position="38"/>
        <end position="58"/>
    </location>
</feature>
<evidence type="ECO:0000313" key="3">
    <source>
        <dbReference type="EMBL" id="MDB1122958.1"/>
    </source>
</evidence>
<sequence length="264" mass="29808">MSELMKSLAQSEQGYRTMHSSSPVILNHTHLPKRKNNLVLMVSLVLLPPIASIAYLGYDAKQSWQQQTERAMQTIERQKQLQSVPKPPLVTFLAYPELTELRAIDRSQFNINNVEADISPQVKQTGINAAGIVNEAKPIRDDLHLDTLDLSGLSSELAERVQDALDGEGSTQPQQTQYSSDEVETIELVNYEYVFRGKLPAMNLQTHMYASNEQSRWVKINGVERHEGDWVNDSVQVLTITPRFITVGFEGDVIEIPALYEWEG</sequence>
<keyword evidence="1" id="KW-0812">Transmembrane</keyword>
<proteinExistence type="predicted"/>
<protein>
    <submittedName>
        <fullName evidence="3">General secretion pathway protein GspB</fullName>
    </submittedName>
</protein>
<evidence type="ECO:0000313" key="4">
    <source>
        <dbReference type="Proteomes" id="UP001210678"/>
    </source>
</evidence>
<keyword evidence="1" id="KW-1133">Transmembrane helix</keyword>
<keyword evidence="1" id="KW-0472">Membrane</keyword>
<name>A0ABT4YN72_9VIBR</name>
<gene>
    <name evidence="3" type="ORF">PGX00_04365</name>
</gene>
<keyword evidence="4" id="KW-1185">Reference proteome</keyword>
<evidence type="ECO:0000259" key="2">
    <source>
        <dbReference type="Pfam" id="PF16537"/>
    </source>
</evidence>
<evidence type="ECO:0000256" key="1">
    <source>
        <dbReference type="SAM" id="Phobius"/>
    </source>
</evidence>
<dbReference type="InterPro" id="IPR032389">
    <property type="entry name" value="GspB_C"/>
</dbReference>
<feature type="domain" description="Type II secretion system protein GspB C-terminal" evidence="2">
    <location>
        <begin position="199"/>
        <end position="258"/>
    </location>
</feature>
<dbReference type="Pfam" id="PF16537">
    <property type="entry name" value="T2SSB"/>
    <property type="match status" value="1"/>
</dbReference>
<dbReference type="RefSeq" id="WP_272133251.1">
    <property type="nucleotide sequence ID" value="NZ_JAQLOI010000001.1"/>
</dbReference>
<accession>A0ABT4YN72</accession>
<comment type="caution">
    <text evidence="3">The sequence shown here is derived from an EMBL/GenBank/DDBJ whole genome shotgun (WGS) entry which is preliminary data.</text>
</comment>
<dbReference type="EMBL" id="JAQLOI010000001">
    <property type="protein sequence ID" value="MDB1122958.1"/>
    <property type="molecule type" value="Genomic_DNA"/>
</dbReference>